<reference evidence="2" key="1">
    <citation type="submission" date="2022-11" db="UniProtKB">
        <authorList>
            <consortium name="WormBaseParasite"/>
        </authorList>
    </citation>
    <scope>IDENTIFICATION</scope>
</reference>
<keyword evidence="1" id="KW-1185">Reference proteome</keyword>
<dbReference type="WBParaSite" id="jg18883">
    <property type="protein sequence ID" value="jg18883"/>
    <property type="gene ID" value="jg18883"/>
</dbReference>
<evidence type="ECO:0000313" key="1">
    <source>
        <dbReference type="Proteomes" id="UP000887574"/>
    </source>
</evidence>
<accession>A0A915DDV1</accession>
<name>A0A915DDV1_9BILA</name>
<organism evidence="1 2">
    <name type="scientific">Ditylenchus dipsaci</name>
    <dbReference type="NCBI Taxonomy" id="166011"/>
    <lineage>
        <taxon>Eukaryota</taxon>
        <taxon>Metazoa</taxon>
        <taxon>Ecdysozoa</taxon>
        <taxon>Nematoda</taxon>
        <taxon>Chromadorea</taxon>
        <taxon>Rhabditida</taxon>
        <taxon>Tylenchina</taxon>
        <taxon>Tylenchomorpha</taxon>
        <taxon>Sphaerularioidea</taxon>
        <taxon>Anguinidae</taxon>
        <taxon>Anguininae</taxon>
        <taxon>Ditylenchus</taxon>
    </lineage>
</organism>
<protein>
    <submittedName>
        <fullName evidence="2">Uncharacterized protein</fullName>
    </submittedName>
</protein>
<proteinExistence type="predicted"/>
<dbReference type="Proteomes" id="UP000887574">
    <property type="component" value="Unplaced"/>
</dbReference>
<sequence>MLIYKCQWVQQLNLNLRYSVCNVERGEIILKHSLISSSEIVQISNLDGTLSRFKDQAYVPKPVKENGACIVEEFRPAEREIAQRATNPNVLSGETSNSLVKVMQIFRCSLTPSSALETTYLWAPMVVLFSSTICWRRTNAL</sequence>
<dbReference type="AlphaFoldDB" id="A0A915DDV1"/>
<evidence type="ECO:0000313" key="2">
    <source>
        <dbReference type="WBParaSite" id="jg18883"/>
    </source>
</evidence>